<reference evidence="2 3" key="1">
    <citation type="submission" date="2020-07" db="EMBL/GenBank/DDBJ databases">
        <title>Sequencing the genomes of 1000 actinobacteria strains.</title>
        <authorList>
            <person name="Klenk H.-P."/>
        </authorList>
    </citation>
    <scope>NUCLEOTIDE SEQUENCE [LARGE SCALE GENOMIC DNA]</scope>
    <source>
        <strain evidence="2 3">DSM 44749</strain>
    </source>
</reference>
<keyword evidence="3" id="KW-1185">Reference proteome</keyword>
<dbReference type="InterPro" id="IPR016566">
    <property type="entry name" value="UCP010219"/>
</dbReference>
<gene>
    <name evidence="2" type="ORF">HDA37_004400</name>
</gene>
<feature type="transmembrane region" description="Helical" evidence="1">
    <location>
        <begin position="73"/>
        <end position="89"/>
    </location>
</feature>
<accession>A0A852WCU9</accession>
<feature type="transmembrane region" description="Helical" evidence="1">
    <location>
        <begin position="109"/>
        <end position="127"/>
    </location>
</feature>
<keyword evidence="1" id="KW-0472">Membrane</keyword>
<keyword evidence="1" id="KW-0812">Transmembrane</keyword>
<protein>
    <submittedName>
        <fullName evidence="2">FtsH-binding integral membrane protein</fullName>
    </submittedName>
</protein>
<dbReference type="Pfam" id="PF11361">
    <property type="entry name" value="DUF3159"/>
    <property type="match status" value="1"/>
</dbReference>
<dbReference type="EMBL" id="JACCCZ010000001">
    <property type="protein sequence ID" value="NYG04115.1"/>
    <property type="molecule type" value="Genomic_DNA"/>
</dbReference>
<evidence type="ECO:0000313" key="2">
    <source>
        <dbReference type="EMBL" id="NYG04115.1"/>
    </source>
</evidence>
<name>A0A852WCU9_PSEA5</name>
<comment type="caution">
    <text evidence="2">The sequence shown here is derived from an EMBL/GenBank/DDBJ whole genome shotgun (WGS) entry which is preliminary data.</text>
</comment>
<evidence type="ECO:0000313" key="3">
    <source>
        <dbReference type="Proteomes" id="UP000549695"/>
    </source>
</evidence>
<evidence type="ECO:0000256" key="1">
    <source>
        <dbReference type="SAM" id="Phobius"/>
    </source>
</evidence>
<proteinExistence type="predicted"/>
<feature type="transmembrane region" description="Helical" evidence="1">
    <location>
        <begin position="29"/>
        <end position="53"/>
    </location>
</feature>
<dbReference type="AlphaFoldDB" id="A0A852WCU9"/>
<keyword evidence="1" id="KW-1133">Transmembrane helix</keyword>
<sequence length="140" mass="14870">MASGLVGIGVTAAIAWSTGSDAGIFLPDIWWSLAAGAVLLGSVIIGFPLVGVFWSVTRREPMVWRGDRPSRRALTTATLVCAAVFGARFTAQRGLLEAHEIGKLAAVKIAMGLPLTLAALGVVAWAIRTAERRRRSAWRS</sequence>
<organism evidence="2 3">
    <name type="scientific">Pseudonocardia alni</name>
    <name type="common">Amycolata alni</name>
    <dbReference type="NCBI Taxonomy" id="33907"/>
    <lineage>
        <taxon>Bacteria</taxon>
        <taxon>Bacillati</taxon>
        <taxon>Actinomycetota</taxon>
        <taxon>Actinomycetes</taxon>
        <taxon>Pseudonocardiales</taxon>
        <taxon>Pseudonocardiaceae</taxon>
        <taxon>Pseudonocardia</taxon>
    </lineage>
</organism>
<dbReference type="Proteomes" id="UP000549695">
    <property type="component" value="Unassembled WGS sequence"/>
</dbReference>